<feature type="transmembrane region" description="Helical" evidence="1">
    <location>
        <begin position="20"/>
        <end position="40"/>
    </location>
</feature>
<dbReference type="Proteomes" id="UP000675409">
    <property type="component" value="Unassembled WGS sequence"/>
</dbReference>
<dbReference type="RefSeq" id="WP_201850983.1">
    <property type="nucleotide sequence ID" value="NZ_JABBYC010000069.1"/>
</dbReference>
<keyword evidence="1" id="KW-0812">Transmembrane</keyword>
<comment type="caution">
    <text evidence="2">The sequence shown here is derived from an EMBL/GenBank/DDBJ whole genome shotgun (WGS) entry which is preliminary data.</text>
</comment>
<evidence type="ECO:0000313" key="2">
    <source>
        <dbReference type="EMBL" id="MBL0888652.1"/>
    </source>
</evidence>
<keyword evidence="3" id="KW-1185">Reference proteome</keyword>
<dbReference type="EMBL" id="JABBYC010000069">
    <property type="protein sequence ID" value="MBL0888652.1"/>
    <property type="molecule type" value="Genomic_DNA"/>
</dbReference>
<keyword evidence="1" id="KW-0472">Membrane</keyword>
<evidence type="ECO:0000256" key="1">
    <source>
        <dbReference type="SAM" id="Phobius"/>
    </source>
</evidence>
<evidence type="ECO:0000313" key="3">
    <source>
        <dbReference type="Proteomes" id="UP000675409"/>
    </source>
</evidence>
<reference evidence="2 3" key="1">
    <citation type="journal article" date="2021" name="Arch. Microbiol.">
        <title>Myceligenerans indicum sp. nov., an actinobacterium isolated from mangrove sediment of Sundarbans, India.</title>
        <authorList>
            <person name="Asha K."/>
            <person name="Bhadury P."/>
        </authorList>
    </citation>
    <scope>NUCLEOTIDE SEQUENCE [LARGE SCALE GENOMIC DNA]</scope>
    <source>
        <strain evidence="2 3">I2</strain>
    </source>
</reference>
<gene>
    <name evidence="2" type="ORF">HGK34_20620</name>
</gene>
<accession>A0ABS1LQT0</accession>
<protein>
    <submittedName>
        <fullName evidence="2">Uncharacterized protein</fullName>
    </submittedName>
</protein>
<proteinExistence type="predicted"/>
<keyword evidence="1" id="KW-1133">Transmembrane helix</keyword>
<sequence length="45" mass="4585">MLGATELLGLVAWAVTTTPGAGWAILLGALALAVLAVLLLPRQEE</sequence>
<name>A0ABS1LQT0_9MICO</name>
<organism evidence="2 3">
    <name type="scientific">Myceligenerans indicum</name>
    <dbReference type="NCBI Taxonomy" id="2593663"/>
    <lineage>
        <taxon>Bacteria</taxon>
        <taxon>Bacillati</taxon>
        <taxon>Actinomycetota</taxon>
        <taxon>Actinomycetes</taxon>
        <taxon>Micrococcales</taxon>
        <taxon>Promicromonosporaceae</taxon>
        <taxon>Myceligenerans</taxon>
    </lineage>
</organism>